<evidence type="ECO:0000256" key="3">
    <source>
        <dbReference type="SAM" id="Phobius"/>
    </source>
</evidence>
<proteinExistence type="predicted"/>
<evidence type="ECO:0000259" key="4">
    <source>
        <dbReference type="PROSITE" id="PS51034"/>
    </source>
</evidence>
<dbReference type="PANTHER" id="PTHR22907:SF27">
    <property type="entry name" value="ZP DOMAIN-CONTAINING PROTEIN"/>
    <property type="match status" value="1"/>
</dbReference>
<evidence type="ECO:0000256" key="1">
    <source>
        <dbReference type="ARBA" id="ARBA00022460"/>
    </source>
</evidence>
<dbReference type="Proteomes" id="UP000230423">
    <property type="component" value="Unassembled WGS sequence"/>
</dbReference>
<evidence type="ECO:0000313" key="6">
    <source>
        <dbReference type="Proteomes" id="UP000230423"/>
    </source>
</evidence>
<dbReference type="PROSITE" id="PS51034">
    <property type="entry name" value="ZP_2"/>
    <property type="match status" value="1"/>
</dbReference>
<feature type="domain" description="ZP" evidence="4">
    <location>
        <begin position="31"/>
        <end position="90"/>
    </location>
</feature>
<dbReference type="EMBL" id="KZ364131">
    <property type="protein sequence ID" value="PIO57731.1"/>
    <property type="molecule type" value="Genomic_DNA"/>
</dbReference>
<accession>A0A2G9TIF3</accession>
<feature type="transmembrane region" description="Helical" evidence="3">
    <location>
        <begin position="14"/>
        <end position="33"/>
    </location>
</feature>
<dbReference type="GO" id="GO:0042302">
    <property type="term" value="F:structural constituent of cuticle"/>
    <property type="evidence" value="ECO:0007669"/>
    <property type="project" value="UniProtKB-KW"/>
</dbReference>
<name>A0A2G9TIF3_TELCI</name>
<keyword evidence="3" id="KW-1133">Transmembrane helix</keyword>
<dbReference type="AlphaFoldDB" id="A0A2G9TIF3"/>
<dbReference type="Pfam" id="PF25057">
    <property type="entry name" value="CUT_N"/>
    <property type="match status" value="1"/>
</dbReference>
<keyword evidence="2" id="KW-0732">Signal</keyword>
<evidence type="ECO:0000313" key="5">
    <source>
        <dbReference type="EMBL" id="PIO57731.1"/>
    </source>
</evidence>
<gene>
    <name evidence="5" type="ORF">TELCIR_20849</name>
</gene>
<dbReference type="InterPro" id="IPR056953">
    <property type="entry name" value="CUT_N"/>
</dbReference>
<feature type="non-terminal residue" evidence="5">
    <location>
        <position position="90"/>
    </location>
</feature>
<dbReference type="PANTHER" id="PTHR22907">
    <property type="entry name" value="GH04558P"/>
    <property type="match status" value="1"/>
</dbReference>
<keyword evidence="6" id="KW-1185">Reference proteome</keyword>
<organism evidence="5 6">
    <name type="scientific">Teladorsagia circumcincta</name>
    <name type="common">Brown stomach worm</name>
    <name type="synonym">Ostertagia circumcincta</name>
    <dbReference type="NCBI Taxonomy" id="45464"/>
    <lineage>
        <taxon>Eukaryota</taxon>
        <taxon>Metazoa</taxon>
        <taxon>Ecdysozoa</taxon>
        <taxon>Nematoda</taxon>
        <taxon>Chromadorea</taxon>
        <taxon>Rhabditida</taxon>
        <taxon>Rhabditina</taxon>
        <taxon>Rhabditomorpha</taxon>
        <taxon>Strongyloidea</taxon>
        <taxon>Trichostrongylidae</taxon>
        <taxon>Teladorsagia</taxon>
    </lineage>
</organism>
<evidence type="ECO:0000256" key="2">
    <source>
        <dbReference type="ARBA" id="ARBA00022729"/>
    </source>
</evidence>
<keyword evidence="3" id="KW-0812">Transmembrane</keyword>
<dbReference type="InterPro" id="IPR051962">
    <property type="entry name" value="Cuticlin"/>
</dbReference>
<keyword evidence="3" id="KW-0472">Membrane</keyword>
<sequence>MSDKYSNDEELQIAIYYVLSLQIVYSLPIVDCMEDRLRLTFKTQLPFHGRIFVKGMSTKDTCMKNFITSSSPPVTFELRNGDCNMRRTRM</sequence>
<reference evidence="5 6" key="1">
    <citation type="submission" date="2015-09" db="EMBL/GenBank/DDBJ databases">
        <title>Draft genome of the parasitic nematode Teladorsagia circumcincta isolate WARC Sus (inbred).</title>
        <authorList>
            <person name="Mitreva M."/>
        </authorList>
    </citation>
    <scope>NUCLEOTIDE SEQUENCE [LARGE SCALE GENOMIC DNA]</scope>
    <source>
        <strain evidence="5 6">S</strain>
    </source>
</reference>
<keyword evidence="1" id="KW-0193">Cuticle</keyword>
<protein>
    <recommendedName>
        <fullName evidence="4">ZP domain-containing protein</fullName>
    </recommendedName>
</protein>
<dbReference type="InterPro" id="IPR001507">
    <property type="entry name" value="ZP_dom"/>
</dbReference>
<dbReference type="OrthoDB" id="5855881at2759"/>